<dbReference type="InterPro" id="IPR006935">
    <property type="entry name" value="Helicase/UvrB_N"/>
</dbReference>
<dbReference type="Pfam" id="PF00271">
    <property type="entry name" value="Helicase_C"/>
    <property type="match status" value="1"/>
</dbReference>
<dbReference type="GO" id="GO:0006270">
    <property type="term" value="P:DNA replication initiation"/>
    <property type="evidence" value="ECO:0007669"/>
    <property type="project" value="TreeGrafter"/>
</dbReference>
<accession>N4WQI2</accession>
<dbReference type="PROSITE" id="PS51192">
    <property type="entry name" value="HELICASE_ATP_BIND_1"/>
    <property type="match status" value="1"/>
</dbReference>
<comment type="caution">
    <text evidence="6">The sequence shown here is derived from an EMBL/GenBank/DDBJ whole genome shotgun (WGS) entry which is preliminary data.</text>
</comment>
<proteinExistence type="predicted"/>
<dbReference type="EMBL" id="APML01000003">
    <property type="protein sequence ID" value="ENH98387.1"/>
    <property type="molecule type" value="Genomic_DNA"/>
</dbReference>
<dbReference type="GO" id="GO:0003677">
    <property type="term" value="F:DNA binding"/>
    <property type="evidence" value="ECO:0007669"/>
    <property type="project" value="UniProtKB-KW"/>
</dbReference>
<dbReference type="Gene3D" id="3.40.50.300">
    <property type="entry name" value="P-loop containing nucleotide triphosphate hydrolases"/>
    <property type="match status" value="2"/>
</dbReference>
<dbReference type="GO" id="GO:0006310">
    <property type="term" value="P:DNA recombination"/>
    <property type="evidence" value="ECO:0007669"/>
    <property type="project" value="TreeGrafter"/>
</dbReference>
<dbReference type="RefSeq" id="WP_003462568.1">
    <property type="nucleotide sequence ID" value="NZ_APML01000003.1"/>
</dbReference>
<feature type="domain" description="Helicase C-terminal" evidence="5">
    <location>
        <begin position="307"/>
        <end position="450"/>
    </location>
</feature>
<dbReference type="GO" id="GO:0006302">
    <property type="term" value="P:double-strand break repair"/>
    <property type="evidence" value="ECO:0007669"/>
    <property type="project" value="TreeGrafter"/>
</dbReference>
<dbReference type="SUPFAM" id="SSF52540">
    <property type="entry name" value="P-loop containing nucleoside triphosphate hydrolases"/>
    <property type="match status" value="1"/>
</dbReference>
<dbReference type="PANTHER" id="PTHR30580">
    <property type="entry name" value="PRIMOSOMAL PROTEIN N"/>
    <property type="match status" value="1"/>
</dbReference>
<name>N4WQI2_9BACI</name>
<dbReference type="InterPro" id="IPR014001">
    <property type="entry name" value="Helicase_ATP-bd"/>
</dbReference>
<dbReference type="InterPro" id="IPR001650">
    <property type="entry name" value="Helicase_C-like"/>
</dbReference>
<dbReference type="PANTHER" id="PTHR30580:SF1">
    <property type="entry name" value="COMF OPERON PROTEIN 1"/>
    <property type="match status" value="1"/>
</dbReference>
<dbReference type="eggNOG" id="COG4098">
    <property type="taxonomic scope" value="Bacteria"/>
</dbReference>
<evidence type="ECO:0000313" key="7">
    <source>
        <dbReference type="Proteomes" id="UP000012283"/>
    </source>
</evidence>
<reference evidence="6 7" key="1">
    <citation type="submission" date="2013-03" db="EMBL/GenBank/DDBJ databases">
        <title>Draft genome sequence of Gracibacillus halophilus YIM-C55.5, a moderately halophilic and thermophilic organism from the Xiaochaidamu salt lake.</title>
        <authorList>
            <person name="Sugumar T."/>
            <person name="Polireddy D.R."/>
            <person name="Antony A."/>
            <person name="Madhava Y.R."/>
            <person name="Sivakumar N."/>
        </authorList>
    </citation>
    <scope>NUCLEOTIDE SEQUENCE [LARGE SCALE GENOMIC DNA]</scope>
    <source>
        <strain evidence="6 7">YIM-C55.5</strain>
    </source>
</reference>
<dbReference type="GO" id="GO:0005524">
    <property type="term" value="F:ATP binding"/>
    <property type="evidence" value="ECO:0007669"/>
    <property type="project" value="UniProtKB-KW"/>
</dbReference>
<gene>
    <name evidence="6" type="ORF">J416_00329</name>
</gene>
<protein>
    <submittedName>
        <fullName evidence="6">ComF operon protein 1</fullName>
    </submittedName>
</protein>
<evidence type="ECO:0000259" key="5">
    <source>
        <dbReference type="PROSITE" id="PS51194"/>
    </source>
</evidence>
<sequence length="450" mass="51264">MCESLGKILAGKRLLIDELSLPSNEFHQLIENNHLRKIPAITQQKWRRQCNRCGNQNPARFGHIPCSRCDSTHVYCRNCLQTGRVLACESLYEWTGPVSDWPYQENPCAWEGQLTTHQQSAADKMQQVIDQKLKPLICWAVCGAGKTEMLFPAIELAIKKQKRICIATPRADVVRELYPRIKSAFPNTTIEALYADTAYRTDIGQIVISTTHQLIRYNQAFDVMIVDEIDAFPFHHDKTLTFLANRAAKQEAAHIYLTATPRAKQKRDIRRKLIDVVFVPRRFHGHPLIVPEEKLIIKLRQTLNDEKLPPFLIHYLQHRSNKRQLLVFVPTINRLATVAKAIEPFAQHLETVHADDTARKEKIDAFRNQSLDVLITTTILERGVTFPSIDVIILEADHDVFDEAAIVQIAGRAGRSPNDPEGDVILCHQGKTKAIVQAIKQIKTMNQKGF</sequence>
<evidence type="ECO:0000313" key="6">
    <source>
        <dbReference type="EMBL" id="ENH98387.1"/>
    </source>
</evidence>
<dbReference type="InterPro" id="IPR027417">
    <property type="entry name" value="P-loop_NTPase"/>
</dbReference>
<evidence type="ECO:0000256" key="2">
    <source>
        <dbReference type="ARBA" id="ARBA00022840"/>
    </source>
</evidence>
<dbReference type="Pfam" id="PF04851">
    <property type="entry name" value="ResIII"/>
    <property type="match status" value="1"/>
</dbReference>
<dbReference type="SMART" id="SM00487">
    <property type="entry name" value="DEXDc"/>
    <property type="match status" value="1"/>
</dbReference>
<keyword evidence="1" id="KW-0547">Nucleotide-binding</keyword>
<dbReference type="GO" id="GO:0016787">
    <property type="term" value="F:hydrolase activity"/>
    <property type="evidence" value="ECO:0007669"/>
    <property type="project" value="InterPro"/>
</dbReference>
<keyword evidence="7" id="KW-1185">Reference proteome</keyword>
<dbReference type="Proteomes" id="UP000012283">
    <property type="component" value="Unassembled WGS sequence"/>
</dbReference>
<dbReference type="PATRIC" id="fig|1308866.3.peg.69"/>
<feature type="domain" description="Helicase ATP-binding" evidence="4">
    <location>
        <begin position="127"/>
        <end position="279"/>
    </location>
</feature>
<keyword evidence="2" id="KW-0067">ATP-binding</keyword>
<dbReference type="AlphaFoldDB" id="N4WQI2"/>
<dbReference type="GO" id="GO:0043138">
    <property type="term" value="F:3'-5' DNA helicase activity"/>
    <property type="evidence" value="ECO:0007669"/>
    <property type="project" value="TreeGrafter"/>
</dbReference>
<dbReference type="SMART" id="SM00490">
    <property type="entry name" value="HELICc"/>
    <property type="match status" value="1"/>
</dbReference>
<evidence type="ECO:0000259" key="4">
    <source>
        <dbReference type="PROSITE" id="PS51192"/>
    </source>
</evidence>
<dbReference type="STRING" id="1308866.J416_00329"/>
<organism evidence="6 7">
    <name type="scientific">Gracilibacillus halophilus YIM-C55.5</name>
    <dbReference type="NCBI Taxonomy" id="1308866"/>
    <lineage>
        <taxon>Bacteria</taxon>
        <taxon>Bacillati</taxon>
        <taxon>Bacillota</taxon>
        <taxon>Bacilli</taxon>
        <taxon>Bacillales</taxon>
        <taxon>Bacillaceae</taxon>
        <taxon>Gracilibacillus</taxon>
    </lineage>
</organism>
<evidence type="ECO:0000256" key="1">
    <source>
        <dbReference type="ARBA" id="ARBA00022741"/>
    </source>
</evidence>
<dbReference type="PROSITE" id="PS51194">
    <property type="entry name" value="HELICASE_CTER"/>
    <property type="match status" value="1"/>
</dbReference>
<evidence type="ECO:0000256" key="3">
    <source>
        <dbReference type="ARBA" id="ARBA00023125"/>
    </source>
</evidence>
<keyword evidence="3" id="KW-0238">DNA-binding</keyword>